<dbReference type="Pfam" id="PF00646">
    <property type="entry name" value="F-box"/>
    <property type="match status" value="1"/>
</dbReference>
<protein>
    <submittedName>
        <fullName evidence="2">Uncharacterized protein</fullName>
    </submittedName>
</protein>
<dbReference type="InterPro" id="IPR050796">
    <property type="entry name" value="SCF_F-box_component"/>
</dbReference>
<dbReference type="PANTHER" id="PTHR31672">
    <property type="entry name" value="BNACNNG10540D PROTEIN"/>
    <property type="match status" value="1"/>
</dbReference>
<dbReference type="EnsemblPlants" id="EMT09674">
    <property type="protein sequence ID" value="EMT09674"/>
    <property type="gene ID" value="F775_04290"/>
</dbReference>
<dbReference type="InterPro" id="IPR001810">
    <property type="entry name" value="F-box_dom"/>
</dbReference>
<accession>M8BS86</accession>
<dbReference type="SMART" id="SM00256">
    <property type="entry name" value="FBOX"/>
    <property type="match status" value="1"/>
</dbReference>
<dbReference type="NCBIfam" id="TIGR01640">
    <property type="entry name" value="F_box_assoc_1"/>
    <property type="match status" value="1"/>
</dbReference>
<feature type="region of interest" description="Disordered" evidence="1">
    <location>
        <begin position="1"/>
        <end position="28"/>
    </location>
</feature>
<evidence type="ECO:0000256" key="1">
    <source>
        <dbReference type="SAM" id="MobiDB-lite"/>
    </source>
</evidence>
<dbReference type="InterPro" id="IPR036047">
    <property type="entry name" value="F-box-like_dom_sf"/>
</dbReference>
<name>M8BS86_AEGTA</name>
<dbReference type="SUPFAM" id="SSF81383">
    <property type="entry name" value="F-box domain"/>
    <property type="match status" value="1"/>
</dbReference>
<dbReference type="PANTHER" id="PTHR31672:SF13">
    <property type="entry name" value="F-BOX PROTEIN CPR30-LIKE"/>
    <property type="match status" value="1"/>
</dbReference>
<proteinExistence type="predicted"/>
<reference evidence="2" key="1">
    <citation type="submission" date="2015-06" db="UniProtKB">
        <authorList>
            <consortium name="EnsemblPlants"/>
        </authorList>
    </citation>
    <scope>IDENTIFICATION</scope>
</reference>
<dbReference type="AlphaFoldDB" id="M8BS86"/>
<organism evidence="2">
    <name type="scientific">Aegilops tauschii</name>
    <name type="common">Tausch's goatgrass</name>
    <name type="synonym">Aegilops squarrosa</name>
    <dbReference type="NCBI Taxonomy" id="37682"/>
    <lineage>
        <taxon>Eukaryota</taxon>
        <taxon>Viridiplantae</taxon>
        <taxon>Streptophyta</taxon>
        <taxon>Embryophyta</taxon>
        <taxon>Tracheophyta</taxon>
        <taxon>Spermatophyta</taxon>
        <taxon>Magnoliopsida</taxon>
        <taxon>Liliopsida</taxon>
        <taxon>Poales</taxon>
        <taxon>Poaceae</taxon>
        <taxon>BOP clade</taxon>
        <taxon>Pooideae</taxon>
        <taxon>Triticodae</taxon>
        <taxon>Triticeae</taxon>
        <taxon>Triticinae</taxon>
        <taxon>Aegilops</taxon>
    </lineage>
</organism>
<dbReference type="Gene3D" id="1.20.1280.50">
    <property type="match status" value="1"/>
</dbReference>
<feature type="compositionally biased region" description="Basic and acidic residues" evidence="1">
    <location>
        <begin position="9"/>
        <end position="26"/>
    </location>
</feature>
<dbReference type="InterPro" id="IPR017451">
    <property type="entry name" value="F-box-assoc_interact_dom"/>
</dbReference>
<evidence type="ECO:0000313" key="2">
    <source>
        <dbReference type="EnsemblPlants" id="EMT09674"/>
    </source>
</evidence>
<sequence>MAGKTPKLQSKDEKHSIHTHKDDDPSVSRMVGLEVQLPNSSTPASCSALPDDVYYDAINPWAKSEAQDIAPCPFLPDDIIEDIFTRLPASLALQCRGLSRDWAATISSDAFVDRHLRAANRHGGPRFFLLSWTPSLTTAHAWSPGGRIAPPPPLTRRLLMRDGVTQQCRGLVVLKERARQPVHCVCVYNSSTGHMTALPRRRLNLMEGLHHRHPAKGHYESFGLGYDARIEKHKVVRIHYRGYQLPDLCEVYVVDDDSGAGFWRAPAAIGRPDATKPAGWVSSYEPSVFAQGHVHWMAQKQSPRKDSHWRVTGRGLIISFSVADEHFGVVPLPPCVDYLGEYQLTELEGRLCLFSPIVDNIKRGHRPYDLWSLRDHETGTWDFRCRRRRSLRSYAVAPVRSPPWTTAAASCL</sequence>
<dbReference type="Pfam" id="PF08268">
    <property type="entry name" value="FBA_3"/>
    <property type="match status" value="1"/>
</dbReference>
<dbReference type="InterPro" id="IPR013187">
    <property type="entry name" value="F-box-assoc_dom_typ3"/>
</dbReference>